<keyword evidence="2" id="KW-0288">FMN</keyword>
<dbReference type="OrthoDB" id="10265891at2759"/>
<protein>
    <submittedName>
        <fullName evidence="4">Nitronate monooxygenase-domain-containing protein</fullName>
    </submittedName>
</protein>
<organism evidence="4 5">
    <name type="scientific">Suillus subaureus</name>
    <dbReference type="NCBI Taxonomy" id="48587"/>
    <lineage>
        <taxon>Eukaryota</taxon>
        <taxon>Fungi</taxon>
        <taxon>Dikarya</taxon>
        <taxon>Basidiomycota</taxon>
        <taxon>Agaricomycotina</taxon>
        <taxon>Agaricomycetes</taxon>
        <taxon>Agaricomycetidae</taxon>
        <taxon>Boletales</taxon>
        <taxon>Suillineae</taxon>
        <taxon>Suillaceae</taxon>
        <taxon>Suillus</taxon>
    </lineage>
</organism>
<dbReference type="CDD" id="cd04730">
    <property type="entry name" value="NPD_like"/>
    <property type="match status" value="1"/>
</dbReference>
<dbReference type="PANTHER" id="PTHR32332">
    <property type="entry name" value="2-NITROPROPANE DIOXYGENASE"/>
    <property type="match status" value="1"/>
</dbReference>
<dbReference type="InterPro" id="IPR004136">
    <property type="entry name" value="NMO"/>
</dbReference>
<proteinExistence type="predicted"/>
<dbReference type="Gene3D" id="3.20.20.70">
    <property type="entry name" value="Aldolase class I"/>
    <property type="match status" value="1"/>
</dbReference>
<keyword evidence="4" id="KW-0503">Monooxygenase</keyword>
<sequence>MPSSQPVFSTPLTRLFKIDHPVMLAGMNVAAGPKLAAAVTNAGGIGVIGGVRQSPKMLQESINELKSHLEDKTAPFGVDLLLPQVGGSARKTNYDYTGGQLDVLLDIIINSGAALFVSAVGVPPKQAVDKLHAAGIPVMNMIGHPKHAKKALEQGVDIICAQGGEGGGHTGETPFSILVPTTVDLCKNAKSPFTGGPVIVVAAGGIADGRGLAAALSYGASGVWVGTRFVASTEAGAPPKHKELVISAGHDDIVRTLVYSGRPMNVRKTPYVAEWETQRQGEIAKLVAQGHIPHEVELENHPEKSLEGRMCKEGSFGPFCSVSHVHICRVNGQSSRIHQCTSGDRSEMRLLMDLHRISSQRRRCMVACFCPEFY</sequence>
<comment type="caution">
    <text evidence="4">The sequence shown here is derived from an EMBL/GenBank/DDBJ whole genome shotgun (WGS) entry which is preliminary data.</text>
</comment>
<dbReference type="AlphaFoldDB" id="A0A9P7EFD4"/>
<evidence type="ECO:0000256" key="3">
    <source>
        <dbReference type="ARBA" id="ARBA00023002"/>
    </source>
</evidence>
<keyword evidence="3" id="KW-0560">Oxidoreductase</keyword>
<name>A0A9P7EFD4_9AGAM</name>
<dbReference type="Pfam" id="PF03060">
    <property type="entry name" value="NMO"/>
    <property type="match status" value="1"/>
</dbReference>
<reference evidence="4" key="1">
    <citation type="journal article" date="2020" name="New Phytol.">
        <title>Comparative genomics reveals dynamic genome evolution in host specialist ectomycorrhizal fungi.</title>
        <authorList>
            <person name="Lofgren L.A."/>
            <person name="Nguyen N.H."/>
            <person name="Vilgalys R."/>
            <person name="Ruytinx J."/>
            <person name="Liao H.L."/>
            <person name="Branco S."/>
            <person name="Kuo A."/>
            <person name="LaButti K."/>
            <person name="Lipzen A."/>
            <person name="Andreopoulos W."/>
            <person name="Pangilinan J."/>
            <person name="Riley R."/>
            <person name="Hundley H."/>
            <person name="Na H."/>
            <person name="Barry K."/>
            <person name="Grigoriev I.V."/>
            <person name="Stajich J.E."/>
            <person name="Kennedy P.G."/>
        </authorList>
    </citation>
    <scope>NUCLEOTIDE SEQUENCE</scope>
    <source>
        <strain evidence="4">MN1</strain>
    </source>
</reference>
<evidence type="ECO:0000313" key="5">
    <source>
        <dbReference type="Proteomes" id="UP000807769"/>
    </source>
</evidence>
<keyword evidence="5" id="KW-1185">Reference proteome</keyword>
<dbReference type="GeneID" id="64629163"/>
<gene>
    <name evidence="4" type="ORF">BJ212DRAFT_1341456</name>
</gene>
<accession>A0A9P7EFD4</accession>
<evidence type="ECO:0000256" key="1">
    <source>
        <dbReference type="ARBA" id="ARBA00022630"/>
    </source>
</evidence>
<dbReference type="Proteomes" id="UP000807769">
    <property type="component" value="Unassembled WGS sequence"/>
</dbReference>
<dbReference type="EMBL" id="JABBWG010000009">
    <property type="protein sequence ID" value="KAG1819532.1"/>
    <property type="molecule type" value="Genomic_DNA"/>
</dbReference>
<dbReference type="GO" id="GO:0018580">
    <property type="term" value="F:nitronate monooxygenase activity"/>
    <property type="evidence" value="ECO:0007669"/>
    <property type="project" value="InterPro"/>
</dbReference>
<dbReference type="SUPFAM" id="SSF51412">
    <property type="entry name" value="Inosine monophosphate dehydrogenase (IMPDH)"/>
    <property type="match status" value="1"/>
</dbReference>
<evidence type="ECO:0000256" key="2">
    <source>
        <dbReference type="ARBA" id="ARBA00022643"/>
    </source>
</evidence>
<evidence type="ECO:0000313" key="4">
    <source>
        <dbReference type="EMBL" id="KAG1819532.1"/>
    </source>
</evidence>
<keyword evidence="1" id="KW-0285">Flavoprotein</keyword>
<dbReference type="PANTHER" id="PTHR32332:SF31">
    <property type="entry name" value="2-NITROPROPANE DIOXYGENASE FAMILY, PUTATIVE (AFU_ORTHOLOGUE AFUA_2G09850)-RELATED"/>
    <property type="match status" value="1"/>
</dbReference>
<dbReference type="RefSeq" id="XP_041195067.1">
    <property type="nucleotide sequence ID" value="XM_041335146.1"/>
</dbReference>
<dbReference type="InterPro" id="IPR013785">
    <property type="entry name" value="Aldolase_TIM"/>
</dbReference>